<proteinExistence type="predicted"/>
<accession>A0AAE1RAJ2</accession>
<dbReference type="EMBL" id="JAVYJV010000018">
    <property type="protein sequence ID" value="KAK4347673.1"/>
    <property type="molecule type" value="Genomic_DNA"/>
</dbReference>
<sequence>MINTQSFCLSSSWESELKKGMLFYTFTTKHFTSKLIIPCSKSFSNFTITRFFSALSNASYTDHEPQTDYATRKLVSLKTEMELPISDNSFKVAPQPKLGCCGTEMELPKVAPKLQFDSCGTEVQVPPFGDSFKVTPKPKLGSCEAEVELFEVAPKPKFDSCGTELEVPFSNNSFKAAPKPKLGCCGTEMELPKVAPIPKFDSCGTEL</sequence>
<protein>
    <submittedName>
        <fullName evidence="1">Uncharacterized protein</fullName>
    </submittedName>
</protein>
<name>A0AAE1RAJ2_9SOLA</name>
<reference evidence="1" key="1">
    <citation type="submission" date="2023-12" db="EMBL/GenBank/DDBJ databases">
        <title>Genome assembly of Anisodus tanguticus.</title>
        <authorList>
            <person name="Wang Y.-J."/>
        </authorList>
    </citation>
    <scope>NUCLEOTIDE SEQUENCE</scope>
    <source>
        <strain evidence="1">KB-2021</strain>
        <tissue evidence="1">Leaf</tissue>
    </source>
</reference>
<dbReference type="Proteomes" id="UP001291623">
    <property type="component" value="Unassembled WGS sequence"/>
</dbReference>
<comment type="caution">
    <text evidence="1">The sequence shown here is derived from an EMBL/GenBank/DDBJ whole genome shotgun (WGS) entry which is preliminary data.</text>
</comment>
<evidence type="ECO:0000313" key="2">
    <source>
        <dbReference type="Proteomes" id="UP001291623"/>
    </source>
</evidence>
<evidence type="ECO:0000313" key="1">
    <source>
        <dbReference type="EMBL" id="KAK4347673.1"/>
    </source>
</evidence>
<organism evidence="1 2">
    <name type="scientific">Anisodus tanguticus</name>
    <dbReference type="NCBI Taxonomy" id="243964"/>
    <lineage>
        <taxon>Eukaryota</taxon>
        <taxon>Viridiplantae</taxon>
        <taxon>Streptophyta</taxon>
        <taxon>Embryophyta</taxon>
        <taxon>Tracheophyta</taxon>
        <taxon>Spermatophyta</taxon>
        <taxon>Magnoliopsida</taxon>
        <taxon>eudicotyledons</taxon>
        <taxon>Gunneridae</taxon>
        <taxon>Pentapetalae</taxon>
        <taxon>asterids</taxon>
        <taxon>lamiids</taxon>
        <taxon>Solanales</taxon>
        <taxon>Solanaceae</taxon>
        <taxon>Solanoideae</taxon>
        <taxon>Hyoscyameae</taxon>
        <taxon>Anisodus</taxon>
    </lineage>
</organism>
<dbReference type="AlphaFoldDB" id="A0AAE1RAJ2"/>
<gene>
    <name evidence="1" type="ORF">RND71_034012</name>
</gene>
<keyword evidence="2" id="KW-1185">Reference proteome</keyword>